<proteinExistence type="predicted"/>
<dbReference type="EMBL" id="LAZR01015349">
    <property type="protein sequence ID" value="KKM13577.1"/>
    <property type="molecule type" value="Genomic_DNA"/>
</dbReference>
<dbReference type="PROSITE" id="PS51257">
    <property type="entry name" value="PROKAR_LIPOPROTEIN"/>
    <property type="match status" value="1"/>
</dbReference>
<name>A0A0F9HEL6_9ZZZZ</name>
<dbReference type="AlphaFoldDB" id="A0A0F9HEL6"/>
<evidence type="ECO:0000259" key="1">
    <source>
        <dbReference type="Pfam" id="PF08308"/>
    </source>
</evidence>
<dbReference type="Pfam" id="PF08308">
    <property type="entry name" value="PEGA"/>
    <property type="match status" value="1"/>
</dbReference>
<evidence type="ECO:0000313" key="2">
    <source>
        <dbReference type="EMBL" id="KKM13577.1"/>
    </source>
</evidence>
<organism evidence="2">
    <name type="scientific">marine sediment metagenome</name>
    <dbReference type="NCBI Taxonomy" id="412755"/>
    <lineage>
        <taxon>unclassified sequences</taxon>
        <taxon>metagenomes</taxon>
        <taxon>ecological metagenomes</taxon>
    </lineage>
</organism>
<feature type="domain" description="PEGA" evidence="1">
    <location>
        <begin position="25"/>
        <end position="77"/>
    </location>
</feature>
<sequence>MKKMLMIIILLSCGCGVLIHGTRQEVSITSQPTGATVLINNEFKGTTPLTINLKRKTKEYKVVIQKNGFVPVEASIERKIIWAIEGLNTLSPDFGLIGAELIDKPTGGAYKLEPKSIHIELKKQ</sequence>
<comment type="caution">
    <text evidence="2">The sequence shown here is derived from an EMBL/GenBank/DDBJ whole genome shotgun (WGS) entry which is preliminary data.</text>
</comment>
<gene>
    <name evidence="2" type="ORF">LCGC14_1714760</name>
</gene>
<accession>A0A0F9HEL6</accession>
<reference evidence="2" key="1">
    <citation type="journal article" date="2015" name="Nature">
        <title>Complex archaea that bridge the gap between prokaryotes and eukaryotes.</title>
        <authorList>
            <person name="Spang A."/>
            <person name="Saw J.H."/>
            <person name="Jorgensen S.L."/>
            <person name="Zaremba-Niedzwiedzka K."/>
            <person name="Martijn J."/>
            <person name="Lind A.E."/>
            <person name="van Eijk R."/>
            <person name="Schleper C."/>
            <person name="Guy L."/>
            <person name="Ettema T.J."/>
        </authorList>
    </citation>
    <scope>NUCLEOTIDE SEQUENCE</scope>
</reference>
<dbReference type="InterPro" id="IPR013229">
    <property type="entry name" value="PEGA"/>
</dbReference>
<protein>
    <recommendedName>
        <fullName evidence="1">PEGA domain-containing protein</fullName>
    </recommendedName>
</protein>